<dbReference type="EMBL" id="CU329672">
    <property type="protein sequence ID" value="CAK9842011.1"/>
    <property type="molecule type" value="Genomic_DNA"/>
</dbReference>
<name>A0AAN2HAN8_SCHPO</name>
<dbReference type="Pfam" id="PF01922">
    <property type="entry name" value="SRP19"/>
    <property type="match status" value="1"/>
</dbReference>
<dbReference type="SMR" id="A0AAN2HAN8"/>
<keyword evidence="7" id="KW-1185">Reference proteome</keyword>
<keyword evidence="8" id="KW-1267">Proteomics identification</keyword>
<sequence length="199" mass="21955">MPSIILYPIYFDKSRPRRFRCVPKDKAILNPLAKNIADVVRDLGYKCKLEPLKTHPADWVNPGRVEMVLPEKIQKKYVINEIAKVLLLRPTVKTDPLSLPIQNVPARLPENPPAYPKGVLGNTILPLHSPALSGGGISENMFQEMMQEMQKQPGLAGGMNPMAALAGMGGPAPPMPTPQASSSQRKQKSIEPEYDLDLE</sequence>
<dbReference type="Gene3D" id="3.30.56.30">
    <property type="entry name" value="Signal recognition particle, SRP19-like subunit"/>
    <property type="match status" value="1"/>
</dbReference>
<accession>A0AAN2HAN8</accession>
<gene>
    <name evidence="6" type="primary">sec65</name>
    <name evidence="6" type="ORF">SPOM_SPCC126.15C</name>
</gene>
<dbReference type="GO" id="GO:0006614">
    <property type="term" value="P:SRP-dependent cotranslational protein targeting to membrane"/>
    <property type="evidence" value="ECO:0007669"/>
    <property type="project" value="InterPro"/>
</dbReference>
<dbReference type="GO" id="GO:0005786">
    <property type="term" value="C:signal recognition particle, endoplasmic reticulum targeting"/>
    <property type="evidence" value="ECO:0007669"/>
    <property type="project" value="UniProtKB-KW"/>
</dbReference>
<evidence type="ECO:0000313" key="6">
    <source>
        <dbReference type="EMBL" id="CAK9842011.1"/>
    </source>
</evidence>
<reference evidence="6 7" key="1">
    <citation type="journal article" date="2002" name="Nature">
        <title>The genome sequence of Schizosaccharomyces pombe.</title>
        <authorList>
            <person name="Wood V."/>
            <person name="Gwilliam R."/>
            <person name="Rajandream M.A."/>
            <person name="Lyne M."/>
            <person name="Lyne R."/>
            <person name="Stewart A."/>
            <person name="Sgouros J."/>
            <person name="Peat N."/>
            <person name="Hayles J."/>
            <person name="Baker S."/>
            <person name="Basham D."/>
            <person name="Bowman S."/>
            <person name="Brooks K."/>
            <person name="Brown D."/>
            <person name="Brown S."/>
            <person name="Chillingworth T."/>
            <person name="Churcher C."/>
            <person name="Collins M."/>
            <person name="Connor R."/>
            <person name="Cronin A."/>
            <person name="Davis P."/>
            <person name="Feltwell T."/>
            <person name="Fraser A."/>
            <person name="Gentles S."/>
            <person name="Goble A."/>
            <person name="Hamlin N."/>
            <person name="Harris D."/>
            <person name="Hidalgo J."/>
            <person name="Hodgson G."/>
            <person name="Holroyd S."/>
            <person name="Hornsby T."/>
            <person name="Howarth S."/>
            <person name="Huckle E.J."/>
            <person name="Hunt S."/>
            <person name="Jagels K."/>
            <person name="James K."/>
            <person name="Jones L."/>
            <person name="Jones M."/>
            <person name="Leather S."/>
            <person name="McDonald S."/>
            <person name="McLean J."/>
            <person name="Mooney P."/>
            <person name="Moule S."/>
            <person name="Mungall K."/>
            <person name="Murphy L."/>
            <person name="Niblett D."/>
            <person name="Odell C."/>
            <person name="Oliver K."/>
            <person name="O'Neil S."/>
            <person name="Pearson D."/>
            <person name="Quail M.A."/>
            <person name="Rabbinowitsch E."/>
            <person name="Rutherford K."/>
            <person name="Rutter S."/>
            <person name="Saunders D."/>
            <person name="Seeger K."/>
            <person name="Sharp S."/>
            <person name="Skelton J."/>
            <person name="Simmonds M."/>
            <person name="Squares R."/>
            <person name="Squares S."/>
            <person name="Stevens K."/>
            <person name="Taylor K."/>
            <person name="Taylor R.G."/>
            <person name="Tivey A."/>
            <person name="Walsh S."/>
            <person name="Warren T."/>
            <person name="Whitehead S."/>
            <person name="Woodward J."/>
            <person name="Volckaert G."/>
            <person name="Aert R."/>
            <person name="Robben J."/>
            <person name="Grymonprez B."/>
            <person name="Weltjens I."/>
            <person name="Vanstreels E."/>
            <person name="Rieger M."/>
            <person name="Schafer M."/>
            <person name="Muller-Auer S."/>
            <person name="Gabel C."/>
            <person name="Fuchs M."/>
            <person name="Dusterhoft A."/>
            <person name="Fritzc C."/>
            <person name="Holzer E."/>
            <person name="Moestl D."/>
            <person name="Hilbert H."/>
            <person name="Borzym K."/>
            <person name="Langer I."/>
            <person name="Beck A."/>
            <person name="Lehrach H."/>
            <person name="Reinhardt R."/>
            <person name="Pohl T.M."/>
            <person name="Eger P."/>
            <person name="Zimmermann W."/>
            <person name="Wedler H."/>
            <person name="Wambutt R."/>
            <person name="Purnelle B."/>
            <person name="Goffeau A."/>
            <person name="Cadieu E."/>
            <person name="Dreano S."/>
            <person name="Gloux S."/>
            <person name="Lelaure V."/>
            <person name="Mottier S."/>
            <person name="Galibert F."/>
            <person name="Aves S.J."/>
            <person name="Xiang Z."/>
            <person name="Hunt C."/>
            <person name="Moore K."/>
            <person name="Hurst S.M."/>
            <person name="Lucas M."/>
            <person name="Rochet M."/>
            <person name="Gaillardin C."/>
            <person name="Tallada V.A."/>
            <person name="Garzon A."/>
            <person name="Thode G."/>
            <person name="Daga R.R."/>
            <person name="Cruzado L."/>
            <person name="Jimenez J."/>
            <person name="Sanchez M."/>
            <person name="del Rey F."/>
            <person name="Benito J."/>
            <person name="Dominguez A."/>
            <person name="Revuelta J.L."/>
            <person name="Moreno S."/>
            <person name="Armstrong J."/>
            <person name="Forsburg S.L."/>
            <person name="Cerutti L."/>
            <person name="Lowe T."/>
            <person name="McCombie W.R."/>
            <person name="Paulsen I."/>
            <person name="Potashkin J."/>
            <person name="Shpakovski G.V."/>
            <person name="Ussery D."/>
            <person name="Barrell B.G."/>
            <person name="Nurse P."/>
        </authorList>
    </citation>
    <scope>NUCLEOTIDE SEQUENCE [LARGE SCALE GENOMIC DNA]</scope>
    <source>
        <strain evidence="7">972 / ATCC 24843</strain>
    </source>
</reference>
<evidence type="ECO:0000256" key="5">
    <source>
        <dbReference type="SAM" id="MobiDB-lite"/>
    </source>
</evidence>
<dbReference type="GO" id="GO:0008312">
    <property type="term" value="F:7S RNA binding"/>
    <property type="evidence" value="ECO:0007669"/>
    <property type="project" value="InterPro"/>
</dbReference>
<protein>
    <submittedName>
        <fullName evidence="6">Signal recognition particle subunit Sec65</fullName>
    </submittedName>
</protein>
<proteinExistence type="evidence at protein level"/>
<evidence type="ECO:0000256" key="2">
    <source>
        <dbReference type="ARBA" id="ARBA00022490"/>
    </source>
</evidence>
<evidence type="ECO:0007829" key="8">
    <source>
        <dbReference type="PeptideAtlas" id="A0AAN2HAN8"/>
    </source>
</evidence>
<organism evidence="6 7">
    <name type="scientific">Schizosaccharomyces pombe (strain 972 / ATCC 24843)</name>
    <name type="common">Fission yeast</name>
    <dbReference type="NCBI Taxonomy" id="284812"/>
    <lineage>
        <taxon>Eukaryota</taxon>
        <taxon>Fungi</taxon>
        <taxon>Dikarya</taxon>
        <taxon>Ascomycota</taxon>
        <taxon>Taphrinomycotina</taxon>
        <taxon>Schizosaccharomycetes</taxon>
        <taxon>Schizosaccharomycetales</taxon>
        <taxon>Schizosaccharomycetaceae</taxon>
        <taxon>Schizosaccharomyces</taxon>
    </lineage>
</organism>
<dbReference type="SUPFAM" id="SSF69695">
    <property type="entry name" value="SRP19"/>
    <property type="match status" value="1"/>
</dbReference>
<comment type="subcellular location">
    <subcellularLocation>
        <location evidence="1">Cytoplasm</location>
    </subcellularLocation>
</comment>
<evidence type="ECO:0000256" key="4">
    <source>
        <dbReference type="ARBA" id="ARBA00023274"/>
    </source>
</evidence>
<evidence type="ECO:0000256" key="1">
    <source>
        <dbReference type="ARBA" id="ARBA00004496"/>
    </source>
</evidence>
<keyword evidence="3" id="KW-0733">Signal recognition particle</keyword>
<dbReference type="PANTHER" id="PTHR17453">
    <property type="entry name" value="SIGNAL RECOGNITION PARTICLE 19 KD PROTEIN"/>
    <property type="match status" value="1"/>
</dbReference>
<dbReference type="GeneID" id="2539061"/>
<evidence type="ECO:0000256" key="3">
    <source>
        <dbReference type="ARBA" id="ARBA00023135"/>
    </source>
</evidence>
<evidence type="ECO:0000313" key="7">
    <source>
        <dbReference type="Proteomes" id="UP000002485"/>
    </source>
</evidence>
<feature type="region of interest" description="Disordered" evidence="5">
    <location>
        <begin position="162"/>
        <end position="199"/>
    </location>
</feature>
<dbReference type="InterPro" id="IPR002778">
    <property type="entry name" value="Signal_recog_particle_SRP19"/>
</dbReference>
<keyword evidence="4" id="KW-0687">Ribonucleoprotein</keyword>
<dbReference type="InterPro" id="IPR036521">
    <property type="entry name" value="SRP19-like_sf"/>
</dbReference>
<dbReference type="AlphaFoldDB" id="A0AAN2HAN8"/>
<dbReference type="KEGG" id="spo:2539061"/>
<dbReference type="PANTHER" id="PTHR17453:SF0">
    <property type="entry name" value="SIGNAL RECOGNITION PARTICLE 19 KDA PROTEIN"/>
    <property type="match status" value="1"/>
</dbReference>
<dbReference type="Proteomes" id="UP000002485">
    <property type="component" value="Chromosome III"/>
</dbReference>
<keyword evidence="2" id="KW-0963">Cytoplasm</keyword>